<sequence length="672" mass="75173">MSSSERGKKNRRLRTRRNRHKQRNQDDQDSVPGGFQLTQQQGSNRTTKSDSQSGRSAHSQGQRRGHSTQHTDGDRVQESYQIQRQNSTQIPAAASTHGKNHVENVISTPVNGHRTDGAAVFGNEGQISRNSWRNPSQRYGEKEAWSRTRGYHNVRDKWKNKMVSKDSHREGRPWKEQRKGSQQEWEVGQSGDAVARLPAGGGRGQRSSSAASSSSSSQSAGGQQAASEIPGFYYDPEKKKYFRILPGHNNYNPLTTAHIQQKQQEETRQELLKQDRNRTVPKVKVRGSTRTASCGPRLLLKRQLGQFSAGLSQRCAKESFLVEMEKQKLRVNLYDSSNQDSVNFLALEPDSKCERLLALSDARRISSCQLDFVSFMALNTLDCMQKSYMQYFTPGKVTGICWASVTGPESHALFSVLDEGPDTPSCARLVCAEVMANEHLIPGPGGAGLVRGRNYEVKSAWTCAWNSNPLFSKCFSIGANNSSVVIDAFTGQRDVINTKSDVFAQRFCNTTPLLLSGTRRGEILGSDLRVRTRCRGTAMSLQHESSVCCLRLLQDENYLLASDMQGKIKLWDLRMQKCMLDYPGHVNQYAHIPVIVDSQEKFIFAVGQDCHTRMWNLQDGQLLRTIPSIHPATQTSRPTIAFSWGWGGEGGTPGLLMGIKDELYWYKLGQSD</sequence>
<feature type="compositionally biased region" description="Basic residues" evidence="4">
    <location>
        <begin position="8"/>
        <end position="22"/>
    </location>
</feature>
<dbReference type="InterPro" id="IPR001680">
    <property type="entry name" value="WD40_rpt"/>
</dbReference>
<dbReference type="InterPro" id="IPR036322">
    <property type="entry name" value="WD40_repeat_dom_sf"/>
</dbReference>
<dbReference type="GO" id="GO:0080008">
    <property type="term" value="C:Cul4-RING E3 ubiquitin ligase complex"/>
    <property type="evidence" value="ECO:0007669"/>
    <property type="project" value="TreeGrafter"/>
</dbReference>
<feature type="region of interest" description="Disordered" evidence="4">
    <location>
        <begin position="1"/>
        <end position="100"/>
    </location>
</feature>
<feature type="repeat" description="WD" evidence="3">
    <location>
        <begin position="540"/>
        <end position="581"/>
    </location>
</feature>
<accession>A0A8J9ZTZ3</accession>
<keyword evidence="2" id="KW-0677">Repeat</keyword>
<name>A0A8J9ZTZ3_BRALA</name>
<feature type="compositionally biased region" description="Polar residues" evidence="4">
    <location>
        <begin position="36"/>
        <end position="60"/>
    </location>
</feature>
<evidence type="ECO:0000256" key="2">
    <source>
        <dbReference type="ARBA" id="ARBA00022737"/>
    </source>
</evidence>
<dbReference type="InterPro" id="IPR052254">
    <property type="entry name" value="CUL4-DDB1_E3_ligase_receptor"/>
</dbReference>
<protein>
    <submittedName>
        <fullName evidence="5">DCAF4 protein</fullName>
    </submittedName>
</protein>
<dbReference type="PROSITE" id="PS50082">
    <property type="entry name" value="WD_REPEATS_2"/>
    <property type="match status" value="1"/>
</dbReference>
<proteinExistence type="predicted"/>
<organism evidence="5 6">
    <name type="scientific">Branchiostoma lanceolatum</name>
    <name type="common">Common lancelet</name>
    <name type="synonym">Amphioxus lanceolatum</name>
    <dbReference type="NCBI Taxonomy" id="7740"/>
    <lineage>
        <taxon>Eukaryota</taxon>
        <taxon>Metazoa</taxon>
        <taxon>Chordata</taxon>
        <taxon>Cephalochordata</taxon>
        <taxon>Leptocardii</taxon>
        <taxon>Amphioxiformes</taxon>
        <taxon>Branchiostomatidae</taxon>
        <taxon>Branchiostoma</taxon>
    </lineage>
</organism>
<dbReference type="Proteomes" id="UP000838412">
    <property type="component" value="Chromosome 4"/>
</dbReference>
<evidence type="ECO:0000313" key="6">
    <source>
        <dbReference type="Proteomes" id="UP000838412"/>
    </source>
</evidence>
<feature type="compositionally biased region" description="Basic and acidic residues" evidence="4">
    <location>
        <begin position="153"/>
        <end position="181"/>
    </location>
</feature>
<dbReference type="Pfam" id="PF23761">
    <property type="entry name" value="Beta-prop_DCAF4"/>
    <property type="match status" value="1"/>
</dbReference>
<feature type="compositionally biased region" description="Low complexity" evidence="4">
    <location>
        <begin position="205"/>
        <end position="224"/>
    </location>
</feature>
<dbReference type="Gene3D" id="2.130.10.10">
    <property type="entry name" value="YVTN repeat-like/Quinoprotein amine dehydrogenase"/>
    <property type="match status" value="1"/>
</dbReference>
<feature type="compositionally biased region" description="Polar residues" evidence="4">
    <location>
        <begin position="78"/>
        <end position="90"/>
    </location>
</feature>
<dbReference type="PANTHER" id="PTHR44472">
    <property type="entry name" value="DDB1- AND CUL4-ASSOCIATED FACTOR 4-RELATED"/>
    <property type="match status" value="1"/>
</dbReference>
<feature type="compositionally biased region" description="Polar residues" evidence="4">
    <location>
        <begin position="125"/>
        <end position="137"/>
    </location>
</feature>
<reference evidence="5" key="1">
    <citation type="submission" date="2022-01" db="EMBL/GenBank/DDBJ databases">
        <authorList>
            <person name="Braso-Vives M."/>
        </authorList>
    </citation>
    <scope>NUCLEOTIDE SEQUENCE</scope>
</reference>
<evidence type="ECO:0000313" key="5">
    <source>
        <dbReference type="EMBL" id="CAH1263571.1"/>
    </source>
</evidence>
<dbReference type="EMBL" id="OV696689">
    <property type="protein sequence ID" value="CAH1263571.1"/>
    <property type="molecule type" value="Genomic_DNA"/>
</dbReference>
<dbReference type="AlphaFoldDB" id="A0A8J9ZTZ3"/>
<evidence type="ECO:0000256" key="1">
    <source>
        <dbReference type="ARBA" id="ARBA00022574"/>
    </source>
</evidence>
<evidence type="ECO:0000256" key="3">
    <source>
        <dbReference type="PROSITE-ProRule" id="PRU00221"/>
    </source>
</evidence>
<dbReference type="PANTHER" id="PTHR44472:SF1">
    <property type="entry name" value="DDB1 AND CUL4 ASSOCIATED FACTOR 4"/>
    <property type="match status" value="1"/>
</dbReference>
<keyword evidence="6" id="KW-1185">Reference proteome</keyword>
<dbReference type="InterPro" id="IPR015943">
    <property type="entry name" value="WD40/YVTN_repeat-like_dom_sf"/>
</dbReference>
<feature type="region of interest" description="Disordered" evidence="4">
    <location>
        <begin position="122"/>
        <end position="224"/>
    </location>
</feature>
<evidence type="ECO:0000256" key="4">
    <source>
        <dbReference type="SAM" id="MobiDB-lite"/>
    </source>
</evidence>
<keyword evidence="1 3" id="KW-0853">WD repeat</keyword>
<dbReference type="SUPFAM" id="SSF50978">
    <property type="entry name" value="WD40 repeat-like"/>
    <property type="match status" value="1"/>
</dbReference>
<dbReference type="OrthoDB" id="128867at2759"/>
<gene>
    <name evidence="5" type="primary">DCAF4</name>
    <name evidence="5" type="ORF">BLAG_LOCUS18222</name>
</gene>
<dbReference type="SMART" id="SM00320">
    <property type="entry name" value="WD40"/>
    <property type="match status" value="2"/>
</dbReference>